<keyword evidence="4" id="KW-1185">Reference proteome</keyword>
<feature type="domain" description="DJ-1/PfpI" evidence="2">
    <location>
        <begin position="324"/>
        <end position="445"/>
    </location>
</feature>
<evidence type="ECO:0000313" key="4">
    <source>
        <dbReference type="Proteomes" id="UP000503462"/>
    </source>
</evidence>
<protein>
    <recommendedName>
        <fullName evidence="2">DJ-1/PfpI domain-containing protein</fullName>
    </recommendedName>
</protein>
<feature type="region of interest" description="Disordered" evidence="1">
    <location>
        <begin position="212"/>
        <end position="254"/>
    </location>
</feature>
<dbReference type="PANTHER" id="PTHR43130">
    <property type="entry name" value="ARAC-FAMILY TRANSCRIPTIONAL REGULATOR"/>
    <property type="match status" value="1"/>
</dbReference>
<feature type="compositionally biased region" description="Low complexity" evidence="1">
    <location>
        <begin position="70"/>
        <end position="82"/>
    </location>
</feature>
<feature type="compositionally biased region" description="Low complexity" evidence="1">
    <location>
        <begin position="53"/>
        <end position="62"/>
    </location>
</feature>
<reference evidence="3 4" key="1">
    <citation type="journal article" date="2016" name="Sci. Rep.">
        <title>Peltaster fructicola genome reveals evolution from an invasive phytopathogen to an ectophytic parasite.</title>
        <authorList>
            <person name="Xu C."/>
            <person name="Chen H."/>
            <person name="Gleason M.L."/>
            <person name="Xu J.R."/>
            <person name="Liu H."/>
            <person name="Zhang R."/>
            <person name="Sun G."/>
        </authorList>
    </citation>
    <scope>NUCLEOTIDE SEQUENCE [LARGE SCALE GENOMIC DNA]</scope>
    <source>
        <strain evidence="3 4">LNHT1506</strain>
    </source>
</reference>
<feature type="compositionally biased region" description="Basic and acidic residues" evidence="1">
    <location>
        <begin position="129"/>
        <end position="156"/>
    </location>
</feature>
<accession>A0A6H0XY73</accession>
<feature type="region of interest" description="Disordered" evidence="1">
    <location>
        <begin position="1"/>
        <end position="83"/>
    </location>
</feature>
<proteinExistence type="predicted"/>
<organism evidence="3 4">
    <name type="scientific">Peltaster fructicola</name>
    <dbReference type="NCBI Taxonomy" id="286661"/>
    <lineage>
        <taxon>Eukaryota</taxon>
        <taxon>Fungi</taxon>
        <taxon>Dikarya</taxon>
        <taxon>Ascomycota</taxon>
        <taxon>Pezizomycotina</taxon>
        <taxon>Dothideomycetes</taxon>
        <taxon>Dothideomycetes incertae sedis</taxon>
        <taxon>Peltaster</taxon>
    </lineage>
</organism>
<feature type="compositionally biased region" description="Basic and acidic residues" evidence="1">
    <location>
        <begin position="215"/>
        <end position="230"/>
    </location>
</feature>
<name>A0A6H0XY73_9PEZI</name>
<gene>
    <name evidence="3" type="ORF">AMS68_005086</name>
</gene>
<dbReference type="SUPFAM" id="SSF52317">
    <property type="entry name" value="Class I glutamine amidotransferase-like"/>
    <property type="match status" value="1"/>
</dbReference>
<evidence type="ECO:0000256" key="1">
    <source>
        <dbReference type="SAM" id="MobiDB-lite"/>
    </source>
</evidence>
<dbReference type="InterPro" id="IPR002818">
    <property type="entry name" value="DJ-1/PfpI"/>
</dbReference>
<dbReference type="Pfam" id="PF01965">
    <property type="entry name" value="DJ-1_PfpI"/>
    <property type="match status" value="1"/>
</dbReference>
<dbReference type="Proteomes" id="UP000503462">
    <property type="component" value="Chromosome 3"/>
</dbReference>
<dbReference type="AlphaFoldDB" id="A0A6H0XY73"/>
<evidence type="ECO:0000313" key="3">
    <source>
        <dbReference type="EMBL" id="QIW99568.1"/>
    </source>
</evidence>
<dbReference type="EMBL" id="CP051141">
    <property type="protein sequence ID" value="QIW99568.1"/>
    <property type="molecule type" value="Genomic_DNA"/>
</dbReference>
<dbReference type="InterPro" id="IPR052158">
    <property type="entry name" value="INH-QAR"/>
</dbReference>
<dbReference type="OrthoDB" id="543156at2759"/>
<feature type="region of interest" description="Disordered" evidence="1">
    <location>
        <begin position="119"/>
        <end position="168"/>
    </location>
</feature>
<evidence type="ECO:0000259" key="2">
    <source>
        <dbReference type="Pfam" id="PF01965"/>
    </source>
</evidence>
<dbReference type="InterPro" id="IPR029062">
    <property type="entry name" value="Class_I_gatase-like"/>
</dbReference>
<dbReference type="PANTHER" id="PTHR43130:SF3">
    <property type="entry name" value="HTH-TYPE TRANSCRIPTIONAL REGULATOR RV1931C"/>
    <property type="match status" value="1"/>
</dbReference>
<sequence>MATQTQTVPRKPVQVRDCPSIILGPSPARASSRHQAREEQPPRGLRKRGQNISSSSTASNQSELKRESWRANNSRSAASGRSEQSLGILDYYLDPSKQSLEVASVDPAMKNFDFGLRSKKTSADSTVRSTRETRESQDELRDLASRNSREQALRSKREPKKKRVGYLWSSHDRRRSSLSICCQGGPEEAYTTPVIQQAEILLTDHKRSFTLSNRSRKDSGASLHDRKSPTDSRFTASSWSKNSAQSGSWSEKTETNSWQAMEALRFSAGSSVTQSIEPQRKLGSLFRPSPSQNRKRTSSDAELGASNEEVIKKRAKLSNAYRTLEDFDVLVIPGGGSQQILDHAKEQMQLVKAFSQLPERTPRRIIMSVCTGALFLARAGVLKDKSAITNSQDLERLRVLTAGQNTTVAEQGRRFVVNLSEKKPGPLIMTSAGPGAGLDLSLWLVKYCAGEQSMRCVEELFEYEGQLKPGLVC</sequence>
<feature type="compositionally biased region" description="Polar residues" evidence="1">
    <location>
        <begin position="231"/>
        <end position="254"/>
    </location>
</feature>
<dbReference type="Gene3D" id="3.40.50.880">
    <property type="match status" value="1"/>
</dbReference>
<feature type="region of interest" description="Disordered" evidence="1">
    <location>
        <begin position="269"/>
        <end position="305"/>
    </location>
</feature>